<name>A0ABW0I4Z8_9BACL</name>
<feature type="transmembrane region" description="Helical" evidence="1">
    <location>
        <begin position="19"/>
        <end position="37"/>
    </location>
</feature>
<dbReference type="RefSeq" id="WP_378140172.1">
    <property type="nucleotide sequence ID" value="NZ_JBHSMI010000067.1"/>
</dbReference>
<organism evidence="2 3">
    <name type="scientific">Cohnella soli</name>
    <dbReference type="NCBI Taxonomy" id="425005"/>
    <lineage>
        <taxon>Bacteria</taxon>
        <taxon>Bacillati</taxon>
        <taxon>Bacillota</taxon>
        <taxon>Bacilli</taxon>
        <taxon>Bacillales</taxon>
        <taxon>Paenibacillaceae</taxon>
        <taxon>Cohnella</taxon>
    </lineage>
</organism>
<gene>
    <name evidence="2" type="ORF">ACFPOF_32495</name>
</gene>
<evidence type="ECO:0008006" key="4">
    <source>
        <dbReference type="Google" id="ProtNLM"/>
    </source>
</evidence>
<evidence type="ECO:0000256" key="1">
    <source>
        <dbReference type="SAM" id="Phobius"/>
    </source>
</evidence>
<accession>A0ABW0I4Z8</accession>
<sequence length="274" mass="30098">MNAVDDQVVENRKPYGRQIALGVIALAAILIVLLVYATRGGSGKPKDEELNMPRDYVYTRFVASNGMEMHVLRTRPSNVTLQEIDNNVSISPYYGVNGGFFYQQALLSIAVVNDKPVNEVAGTYGDGSTNVKYARGTLVWDGATDRLTVQIAGATKELAVTDRLRYWAQGGISMSLDRDDLWLERIAAENAPYPFEDRLRSAAVYDADGNLYLIVGTTKGTLADFREAIVEQIGEGRLENGIFLDGDGSSQLRSREIKLSGDGRPVVQMLALIR</sequence>
<proteinExistence type="predicted"/>
<keyword evidence="3" id="KW-1185">Reference proteome</keyword>
<evidence type="ECO:0000313" key="2">
    <source>
        <dbReference type="EMBL" id="MFC5407476.1"/>
    </source>
</evidence>
<evidence type="ECO:0000313" key="3">
    <source>
        <dbReference type="Proteomes" id="UP001596113"/>
    </source>
</evidence>
<dbReference type="EMBL" id="JBHSMI010000067">
    <property type="protein sequence ID" value="MFC5407476.1"/>
    <property type="molecule type" value="Genomic_DNA"/>
</dbReference>
<keyword evidence="1" id="KW-0472">Membrane</keyword>
<reference evidence="3" key="1">
    <citation type="journal article" date="2019" name="Int. J. Syst. Evol. Microbiol.">
        <title>The Global Catalogue of Microorganisms (GCM) 10K type strain sequencing project: providing services to taxonomists for standard genome sequencing and annotation.</title>
        <authorList>
            <consortium name="The Broad Institute Genomics Platform"/>
            <consortium name="The Broad Institute Genome Sequencing Center for Infectious Disease"/>
            <person name="Wu L."/>
            <person name="Ma J."/>
        </authorList>
    </citation>
    <scope>NUCLEOTIDE SEQUENCE [LARGE SCALE GENOMIC DNA]</scope>
    <source>
        <strain evidence="3">CGMCC 1.18575</strain>
    </source>
</reference>
<keyword evidence="1" id="KW-1133">Transmembrane helix</keyword>
<keyword evidence="1" id="KW-0812">Transmembrane</keyword>
<comment type="caution">
    <text evidence="2">The sequence shown here is derived from an EMBL/GenBank/DDBJ whole genome shotgun (WGS) entry which is preliminary data.</text>
</comment>
<protein>
    <recommendedName>
        <fullName evidence="4">Phosphodiester glycosidase domain-containing protein</fullName>
    </recommendedName>
</protein>
<dbReference type="Proteomes" id="UP001596113">
    <property type="component" value="Unassembled WGS sequence"/>
</dbReference>